<evidence type="ECO:0000256" key="1">
    <source>
        <dbReference type="ARBA" id="ARBA00001657"/>
    </source>
</evidence>
<dbReference type="InterPro" id="IPR000322">
    <property type="entry name" value="Glyco_hydro_31_TIM"/>
</dbReference>
<keyword evidence="5 8" id="KW-0378">Hydrolase</keyword>
<evidence type="ECO:0000313" key="13">
    <source>
        <dbReference type="Proteomes" id="UP000469558"/>
    </source>
</evidence>
<proteinExistence type="inferred from homology"/>
<feature type="domain" description="Glycoside hydrolase family 31 TIM barrel" evidence="10">
    <location>
        <begin position="384"/>
        <end position="812"/>
    </location>
</feature>
<feature type="transmembrane region" description="Helical" evidence="9">
    <location>
        <begin position="59"/>
        <end position="77"/>
    </location>
</feature>
<evidence type="ECO:0000256" key="7">
    <source>
        <dbReference type="ARBA" id="ARBA00023295"/>
    </source>
</evidence>
<feature type="domain" description="Glycosyl hydrolase family 31 C-terminal" evidence="11">
    <location>
        <begin position="821"/>
        <end position="913"/>
    </location>
</feature>
<dbReference type="InterPro" id="IPR048395">
    <property type="entry name" value="Glyco_hydro_31_C"/>
</dbReference>
<dbReference type="GO" id="GO:0030246">
    <property type="term" value="F:carbohydrate binding"/>
    <property type="evidence" value="ECO:0007669"/>
    <property type="project" value="InterPro"/>
</dbReference>
<dbReference type="CDD" id="cd14752">
    <property type="entry name" value="GH31_N"/>
    <property type="match status" value="1"/>
</dbReference>
<comment type="catalytic activity">
    <reaction evidence="1">
        <text>Hydrolysis of terminal, non-reducing (1-&gt;4)-linked alpha-D-glucose residues with release of alpha-D-glucose.</text>
        <dbReference type="EC" id="3.2.1.20"/>
    </reaction>
</comment>
<keyword evidence="4" id="KW-0732">Signal</keyword>
<dbReference type="CDD" id="cd06602">
    <property type="entry name" value="GH31_MGAM_SI_GAA"/>
    <property type="match status" value="1"/>
</dbReference>
<keyword evidence="13" id="KW-1185">Reference proteome</keyword>
<dbReference type="InterPro" id="IPR030458">
    <property type="entry name" value="Glyco_hydro_31_AS"/>
</dbReference>
<comment type="similarity">
    <text evidence="2 8">Belongs to the glycosyl hydrolase 31 family.</text>
</comment>
<evidence type="ECO:0000256" key="6">
    <source>
        <dbReference type="ARBA" id="ARBA00023180"/>
    </source>
</evidence>
<dbReference type="Gene3D" id="2.60.40.1760">
    <property type="entry name" value="glycosyl hydrolase (family 31)"/>
    <property type="match status" value="1"/>
</dbReference>
<dbReference type="PANTHER" id="PTHR22762:SF133">
    <property type="entry name" value="P-TYPE DOMAIN-CONTAINING PROTEIN"/>
    <property type="match status" value="1"/>
</dbReference>
<dbReference type="SUPFAM" id="SSF74650">
    <property type="entry name" value="Galactose mutarotase-like"/>
    <property type="match status" value="1"/>
</dbReference>
<dbReference type="SUPFAM" id="SSF51011">
    <property type="entry name" value="Glycosyl hydrolase domain"/>
    <property type="match status" value="1"/>
</dbReference>
<dbReference type="PROSITE" id="PS00707">
    <property type="entry name" value="GLYCOSYL_HYDROL_F31_2"/>
    <property type="match status" value="1"/>
</dbReference>
<dbReference type="InterPro" id="IPR011013">
    <property type="entry name" value="Gal_mutarotase_sf_dom"/>
</dbReference>
<dbReference type="GO" id="GO:0005975">
    <property type="term" value="P:carbohydrate metabolic process"/>
    <property type="evidence" value="ECO:0007669"/>
    <property type="project" value="InterPro"/>
</dbReference>
<dbReference type="InterPro" id="IPR030459">
    <property type="entry name" value="Glyco_hydro_31_CS"/>
</dbReference>
<name>A0A8T9C593_9HELO</name>
<dbReference type="InterPro" id="IPR017853">
    <property type="entry name" value="GH"/>
</dbReference>
<reference evidence="12 13" key="1">
    <citation type="submission" date="2018-05" db="EMBL/GenBank/DDBJ databases">
        <title>Genome sequencing and assembly of the regulated plant pathogen Lachnellula willkommii and related sister species for the development of diagnostic species identification markers.</title>
        <authorList>
            <person name="Giroux E."/>
            <person name="Bilodeau G."/>
        </authorList>
    </citation>
    <scope>NUCLEOTIDE SEQUENCE [LARGE SCALE GENOMIC DNA]</scope>
    <source>
        <strain evidence="12 13">CBS 268.59</strain>
    </source>
</reference>
<gene>
    <name evidence="12" type="primary">agdA</name>
    <name evidence="12" type="ORF">LSUE1_G007387</name>
</gene>
<evidence type="ECO:0000256" key="8">
    <source>
        <dbReference type="RuleBase" id="RU361185"/>
    </source>
</evidence>
<accession>A0A8T9C593</accession>
<evidence type="ECO:0000256" key="2">
    <source>
        <dbReference type="ARBA" id="ARBA00007806"/>
    </source>
</evidence>
<dbReference type="PANTHER" id="PTHR22762">
    <property type="entry name" value="ALPHA-GLUCOSIDASE"/>
    <property type="match status" value="1"/>
</dbReference>
<evidence type="ECO:0000259" key="11">
    <source>
        <dbReference type="Pfam" id="PF21365"/>
    </source>
</evidence>
<keyword evidence="9" id="KW-0812">Transmembrane</keyword>
<dbReference type="Gene3D" id="3.20.20.80">
    <property type="entry name" value="Glycosidases"/>
    <property type="match status" value="2"/>
</dbReference>
<protein>
    <recommendedName>
        <fullName evidence="3">alpha-glucosidase</fullName>
        <ecNumber evidence="3">3.2.1.20</ecNumber>
    </recommendedName>
</protein>
<sequence>MFTRWRGLLTLKQIGLPGCFLIPSLDFLSPYFLSLWVWASFFFLLHTLYLMFWHREKMTGRTVFAFGTFVFALTAIVDGQTSTTSTGPLFTIPAAASGAVPLIPNILDPEAVDPQVACPGYKASNVARTANGLTADLSLAGKACNVYGTDIDSLSLTVEYQSSDRLHVEIIPTYIDSSNSSWYILPEELVPSPTIDMDADSITLENDLSFIWSNEPTFSFTIIRQSTGDTLFSTEGTNLVYENQFIEFGNQLPENYNLYGLGETIHGLRLGNNYTKTFWAADVGDPIDYNIYGDHAFYLDTRYYEVDSDTGNLTYVANATDPDGDYVSYSHGVFMRNAHGQEVLLQPSNMTWRTLGGSIDLYFYAGPTQQEITKAYQLSTVGLPAMQQYFTFGYHQCRWGYANWSELQDVVDNFAKFGIPLENVWSDIDYMNQYRDFENDPNTFGYEEGAKFLSQIHENGQHYIPIVDSAIYIPDPSNASDAYPIFERGKDVDAFMMNPDGSLYVGQVWPGFTVFPDWIGAALNGTGAFEWWKNEMSMWHQNISFDGIWIDMSEVSSFCVGSCGSANRTNSLKKRQELFGYPEGFMKTNASDYASISAASVSASSVASISSATAGLTSTPASATSYLKTTPTAGVREINHPPYVINNVQGDLAAHAVSPNATHHGGTQEYDFHNLFGHQILNATYHALLGVFPTKRPFIIGRSTFAGSGKWAGHWGGDNTSLWAYMFFSIPQALSFSLFGIPMFGVDTCGFNGNTDEELCNRWMQLSAFFPFYRNHNTIGMESQEPYRWASVIEASKTAMGIRYLLLPYIYTTFYSAHSTGSTVMRALSWEFPNDPLLATVDTQFLLGDSLMVTPVLAQGATTVGGVFPGVGSGEVWYDWYNQTAVSAGRGQNVTIDAPLGHIPVYVRGGSVLPTQEPGLTTKECRSNPWGIIAASDLEGTASGQLYLDDGESLVQNSTMWVDFTLTNSALYAVARGLYEDTNPLANVTIMGVLSTVTNVTFNGAMLSSGWAYNSTSKVLSVKSLSNSTSTGAWSRDWVLKWE</sequence>
<keyword evidence="9" id="KW-0472">Membrane</keyword>
<dbReference type="EMBL" id="QGMK01001111">
    <property type="protein sequence ID" value="TVY73333.1"/>
    <property type="molecule type" value="Genomic_DNA"/>
</dbReference>
<evidence type="ECO:0000259" key="10">
    <source>
        <dbReference type="Pfam" id="PF01055"/>
    </source>
</evidence>
<evidence type="ECO:0000256" key="9">
    <source>
        <dbReference type="SAM" id="Phobius"/>
    </source>
</evidence>
<dbReference type="PROSITE" id="PS00129">
    <property type="entry name" value="GLYCOSYL_HYDROL_F31_1"/>
    <property type="match status" value="1"/>
</dbReference>
<dbReference type="Gene3D" id="2.60.40.1180">
    <property type="entry name" value="Golgi alpha-mannosidase II"/>
    <property type="match status" value="2"/>
</dbReference>
<evidence type="ECO:0000256" key="3">
    <source>
        <dbReference type="ARBA" id="ARBA00012741"/>
    </source>
</evidence>
<dbReference type="FunFam" id="3.20.20.80:FF:000138">
    <property type="entry name" value="Putative alpha-glucosidase AgdA"/>
    <property type="match status" value="1"/>
</dbReference>
<dbReference type="InterPro" id="IPR013780">
    <property type="entry name" value="Glyco_hydro_b"/>
</dbReference>
<evidence type="ECO:0000256" key="4">
    <source>
        <dbReference type="ARBA" id="ARBA00022729"/>
    </source>
</evidence>
<dbReference type="Pfam" id="PF01055">
    <property type="entry name" value="Glyco_hydro_31_2nd"/>
    <property type="match status" value="1"/>
</dbReference>
<dbReference type="Pfam" id="PF21365">
    <property type="entry name" value="Glyco_hydro_31_3rd"/>
    <property type="match status" value="1"/>
</dbReference>
<dbReference type="AlphaFoldDB" id="A0A8T9C593"/>
<dbReference type="FunFam" id="2.60.40.1760:FF:000005">
    <property type="entry name" value="Putative alpha-glucosidase AgdA"/>
    <property type="match status" value="1"/>
</dbReference>
<dbReference type="FunFam" id="2.60.40.1180:FF:000001">
    <property type="entry name" value="Maltase-glucoamylase, intestinal"/>
    <property type="match status" value="1"/>
</dbReference>
<organism evidence="12 13">
    <name type="scientific">Lachnellula suecica</name>
    <dbReference type="NCBI Taxonomy" id="602035"/>
    <lineage>
        <taxon>Eukaryota</taxon>
        <taxon>Fungi</taxon>
        <taxon>Dikarya</taxon>
        <taxon>Ascomycota</taxon>
        <taxon>Pezizomycotina</taxon>
        <taxon>Leotiomycetes</taxon>
        <taxon>Helotiales</taxon>
        <taxon>Lachnaceae</taxon>
        <taxon>Lachnellula</taxon>
    </lineage>
</organism>
<comment type="caution">
    <text evidence="12">The sequence shown here is derived from an EMBL/GenBank/DDBJ whole genome shotgun (WGS) entry which is preliminary data.</text>
</comment>
<dbReference type="Proteomes" id="UP000469558">
    <property type="component" value="Unassembled WGS sequence"/>
</dbReference>
<keyword evidence="9" id="KW-1133">Transmembrane helix</keyword>
<keyword evidence="7 8" id="KW-0326">Glycosidase</keyword>
<feature type="transmembrane region" description="Helical" evidence="9">
    <location>
        <begin position="31"/>
        <end position="52"/>
    </location>
</feature>
<dbReference type="GO" id="GO:0004558">
    <property type="term" value="F:alpha-1,4-glucosidase activity"/>
    <property type="evidence" value="ECO:0007669"/>
    <property type="project" value="UniProtKB-EC"/>
</dbReference>
<evidence type="ECO:0000256" key="5">
    <source>
        <dbReference type="ARBA" id="ARBA00022801"/>
    </source>
</evidence>
<keyword evidence="6" id="KW-0325">Glycoprotein</keyword>
<evidence type="ECO:0000313" key="12">
    <source>
        <dbReference type="EMBL" id="TVY73333.1"/>
    </source>
</evidence>
<dbReference type="SUPFAM" id="SSF51445">
    <property type="entry name" value="(Trans)glycosidases"/>
    <property type="match status" value="1"/>
</dbReference>
<dbReference type="OrthoDB" id="5839090at2759"/>
<dbReference type="EC" id="3.2.1.20" evidence="3"/>